<accession>A0A1Q9ATZ0</accession>
<feature type="active site" description="Proton donor/acceptor" evidence="2">
    <location>
        <position position="201"/>
    </location>
</feature>
<dbReference type="GO" id="GO:0005509">
    <property type="term" value="F:calcium ion binding"/>
    <property type="evidence" value="ECO:0007669"/>
    <property type="project" value="TreeGrafter"/>
</dbReference>
<feature type="binding site" evidence="3">
    <location>
        <position position="201"/>
    </location>
    <ligand>
        <name>a divalent metal cation</name>
        <dbReference type="ChEBI" id="CHEBI:60240"/>
    </ligand>
</feature>
<dbReference type="Proteomes" id="UP000186364">
    <property type="component" value="Unassembled WGS sequence"/>
</dbReference>
<evidence type="ECO:0000313" key="5">
    <source>
        <dbReference type="EMBL" id="OLP58815.1"/>
    </source>
</evidence>
<keyword evidence="6" id="KW-1185">Reference proteome</keyword>
<dbReference type="SUPFAM" id="SSF63829">
    <property type="entry name" value="Calcium-dependent phosphotriesterase"/>
    <property type="match status" value="1"/>
</dbReference>
<dbReference type="InterPro" id="IPR013658">
    <property type="entry name" value="SGL"/>
</dbReference>
<gene>
    <name evidence="5" type="ORF">BJF93_18145</name>
</gene>
<dbReference type="RefSeq" id="WP_075629240.1">
    <property type="nucleotide sequence ID" value="NZ_FOAM01000003.1"/>
</dbReference>
<protein>
    <submittedName>
        <fullName evidence="5">Gluconolaconase</fullName>
    </submittedName>
</protein>
<dbReference type="GO" id="GO:0019853">
    <property type="term" value="P:L-ascorbic acid biosynthetic process"/>
    <property type="evidence" value="ECO:0007669"/>
    <property type="project" value="TreeGrafter"/>
</dbReference>
<sequence>MTTETEFAGRVLFDQALELGEGPSYDPDTGTAWWFNILGRELHSLHLDSGKHEIQSLPFLGSVLARVDGERQVVASDQGLFLRHRADGRFEKLLTIEDNPNNRSNDGRVHQSGALWIGTMGRKAAEKAGSIYHVARGKVTRLIPGVTIPNAICFAPDGATAYYSDTMANRLYKVALDPATGLPTAEPELLAEEGQAQGGFDGAVCDAQGRLWIARWGAGAVDVYDPESGQRLERHRLPASQTSCPAFIGAKADRLLVTSAYEGMDAAARQADPHAGQTFELGRPVEGRFEPAYIV</sequence>
<comment type="similarity">
    <text evidence="1">Belongs to the SMP-30/CGR1 family.</text>
</comment>
<comment type="caution">
    <text evidence="5">The sequence shown here is derived from an EMBL/GenBank/DDBJ whole genome shotgun (WGS) entry which is preliminary data.</text>
</comment>
<dbReference type="Gene3D" id="2.120.10.30">
    <property type="entry name" value="TolB, C-terminal domain"/>
    <property type="match status" value="1"/>
</dbReference>
<comment type="cofactor">
    <cofactor evidence="3">
        <name>Zn(2+)</name>
        <dbReference type="ChEBI" id="CHEBI:29105"/>
    </cofactor>
    <text evidence="3">Binds 1 divalent metal cation per subunit.</text>
</comment>
<evidence type="ECO:0000256" key="1">
    <source>
        <dbReference type="ARBA" id="ARBA00008853"/>
    </source>
</evidence>
<name>A0A1Q9ATZ0_9HYPH</name>
<dbReference type="OrthoDB" id="2633250at2"/>
<dbReference type="GO" id="GO:0004341">
    <property type="term" value="F:gluconolactonase activity"/>
    <property type="evidence" value="ECO:0007669"/>
    <property type="project" value="TreeGrafter"/>
</dbReference>
<evidence type="ECO:0000256" key="3">
    <source>
        <dbReference type="PIRSR" id="PIRSR605511-2"/>
    </source>
</evidence>
<dbReference type="Pfam" id="PF08450">
    <property type="entry name" value="SGL"/>
    <property type="match status" value="1"/>
</dbReference>
<dbReference type="InterPro" id="IPR005511">
    <property type="entry name" value="SMP-30"/>
</dbReference>
<dbReference type="InterPro" id="IPR011042">
    <property type="entry name" value="6-blade_b-propeller_TolB-like"/>
</dbReference>
<feature type="binding site" evidence="3">
    <location>
        <position position="150"/>
    </location>
    <ligand>
        <name>a divalent metal cation</name>
        <dbReference type="ChEBI" id="CHEBI:60240"/>
    </ligand>
</feature>
<dbReference type="PRINTS" id="PR01790">
    <property type="entry name" value="SMP30FAMILY"/>
</dbReference>
<dbReference type="PANTHER" id="PTHR10907">
    <property type="entry name" value="REGUCALCIN"/>
    <property type="match status" value="1"/>
</dbReference>
<feature type="binding site" evidence="3">
    <location>
        <position position="105"/>
    </location>
    <ligand>
        <name>substrate</name>
    </ligand>
</feature>
<keyword evidence="3" id="KW-0862">Zinc</keyword>
<proteinExistence type="inferred from homology"/>
<dbReference type="PANTHER" id="PTHR10907:SF47">
    <property type="entry name" value="REGUCALCIN"/>
    <property type="match status" value="1"/>
</dbReference>
<reference evidence="5 6" key="1">
    <citation type="submission" date="2016-09" db="EMBL/GenBank/DDBJ databases">
        <title>Rhizobium sp. nov., a novel species isolated from the rice rhizosphere.</title>
        <authorList>
            <person name="Zhao J."/>
            <person name="Zhang X."/>
        </authorList>
    </citation>
    <scope>NUCLEOTIDE SEQUENCE [LARGE SCALE GENOMIC DNA]</scope>
    <source>
        <strain evidence="5 6">1.7048</strain>
    </source>
</reference>
<dbReference type="EMBL" id="MKIP01000057">
    <property type="protein sequence ID" value="OLP58815.1"/>
    <property type="molecule type" value="Genomic_DNA"/>
</dbReference>
<feature type="binding site" evidence="3">
    <location>
        <position position="21"/>
    </location>
    <ligand>
        <name>a divalent metal cation</name>
        <dbReference type="ChEBI" id="CHEBI:60240"/>
    </ligand>
</feature>
<organism evidence="5 6">
    <name type="scientific">Xaviernesmea oryzae</name>
    <dbReference type="NCBI Taxonomy" id="464029"/>
    <lineage>
        <taxon>Bacteria</taxon>
        <taxon>Pseudomonadati</taxon>
        <taxon>Pseudomonadota</taxon>
        <taxon>Alphaproteobacteria</taxon>
        <taxon>Hyphomicrobiales</taxon>
        <taxon>Rhizobiaceae</taxon>
        <taxon>Rhizobium/Agrobacterium group</taxon>
        <taxon>Xaviernesmea</taxon>
    </lineage>
</organism>
<evidence type="ECO:0000259" key="4">
    <source>
        <dbReference type="Pfam" id="PF08450"/>
    </source>
</evidence>
<evidence type="ECO:0000256" key="2">
    <source>
        <dbReference type="PIRSR" id="PIRSR605511-1"/>
    </source>
</evidence>
<feature type="domain" description="SMP-30/Gluconolactonase/LRE-like region" evidence="4">
    <location>
        <begin position="19"/>
        <end position="260"/>
    </location>
</feature>
<dbReference type="AlphaFoldDB" id="A0A1Q9ATZ0"/>
<evidence type="ECO:0000313" key="6">
    <source>
        <dbReference type="Proteomes" id="UP000186364"/>
    </source>
</evidence>
<keyword evidence="3" id="KW-0479">Metal-binding</keyword>
<feature type="binding site" evidence="3">
    <location>
        <position position="103"/>
    </location>
    <ligand>
        <name>substrate</name>
    </ligand>
</feature>